<comment type="caution">
    <text evidence="3">The sequence shown here is derived from an EMBL/GenBank/DDBJ whole genome shotgun (WGS) entry which is preliminary data.</text>
</comment>
<keyword evidence="2" id="KW-0732">Signal</keyword>
<protein>
    <recommendedName>
        <fullName evidence="5">2-oxoglutarate dehydrogenase</fullName>
    </recommendedName>
</protein>
<dbReference type="PROSITE" id="PS51318">
    <property type="entry name" value="TAT"/>
    <property type="match status" value="1"/>
</dbReference>
<dbReference type="Pfam" id="PF19516">
    <property type="entry name" value="DUF6049"/>
    <property type="match status" value="1"/>
</dbReference>
<evidence type="ECO:0000256" key="2">
    <source>
        <dbReference type="SAM" id="SignalP"/>
    </source>
</evidence>
<evidence type="ECO:0000313" key="4">
    <source>
        <dbReference type="Proteomes" id="UP000076998"/>
    </source>
</evidence>
<evidence type="ECO:0008006" key="5">
    <source>
        <dbReference type="Google" id="ProtNLM"/>
    </source>
</evidence>
<dbReference type="AlphaFoldDB" id="A0A177KBU8"/>
<accession>A0A177KBU8</accession>
<proteinExistence type="predicted"/>
<feature type="signal peptide" evidence="2">
    <location>
        <begin position="1"/>
        <end position="49"/>
    </location>
</feature>
<feature type="chain" id="PRO_5008065960" description="2-oxoglutarate dehydrogenase" evidence="2">
    <location>
        <begin position="50"/>
        <end position="698"/>
    </location>
</feature>
<evidence type="ECO:0000256" key="1">
    <source>
        <dbReference type="SAM" id="Phobius"/>
    </source>
</evidence>
<dbReference type="OrthoDB" id="4985746at2"/>
<keyword evidence="1" id="KW-1133">Transmembrane helix</keyword>
<gene>
    <name evidence="3" type="ORF">AYL44_08250</name>
</gene>
<evidence type="ECO:0000313" key="3">
    <source>
        <dbReference type="EMBL" id="OAH50547.1"/>
    </source>
</evidence>
<organism evidence="3 4">
    <name type="scientific">Microbacterium oleivorans</name>
    <dbReference type="NCBI Taxonomy" id="273677"/>
    <lineage>
        <taxon>Bacteria</taxon>
        <taxon>Bacillati</taxon>
        <taxon>Actinomycetota</taxon>
        <taxon>Actinomycetes</taxon>
        <taxon>Micrococcales</taxon>
        <taxon>Microbacteriaceae</taxon>
        <taxon>Microbacterium</taxon>
    </lineage>
</organism>
<dbReference type="InterPro" id="IPR006311">
    <property type="entry name" value="TAT_signal"/>
</dbReference>
<dbReference type="EMBL" id="LSTV01000002">
    <property type="protein sequence ID" value="OAH50547.1"/>
    <property type="molecule type" value="Genomic_DNA"/>
</dbReference>
<dbReference type="Proteomes" id="UP000076998">
    <property type="component" value="Unassembled WGS sequence"/>
</dbReference>
<keyword evidence="1" id="KW-0812">Transmembrane</keyword>
<name>A0A177KBU8_9MICO</name>
<feature type="transmembrane region" description="Helical" evidence="1">
    <location>
        <begin position="667"/>
        <end position="685"/>
    </location>
</feature>
<sequence length="698" mass="71064">MDRTGIDLFMTFISPAPGRRPPRRSRWLRAAAAATAAIALAAPAPAAFAAVDDAPDETVTATLAPSAGGVLPASGDLSLTLTADNPGPDAVPAGAATVGIGADPLVSTAAIASWLDSGSTGASFDDLGEIAMPEVASEQSASASLTIDAGDAPIDDLDPGVYPVRAVYGTDEDSLRARTVLVVPDTGAPARQIGVVVPITAGPQSTGVLSSEQLAELTAEGGDLREQVDAVTGTPAILAVDPAITASIRALGSAAPADAVAWLDDLIALPNDRFALQYGDADLAAQIGAGEASPLRPVSFAAYLDPANFGAPAVDGEATPTPTPTPEEPILPTLEELFDVGADRDSVYWPATGTAGAETVAALSAGTGGDDAPVTLLPSSVVRSDAGAHAVSVDTDLLVYDAGLSRLLEDASATDADTARGALLAEFTARAAVGDLADPLLVTVDRANGRSQAALREAIDAATGLPGWTATDLDGLLATPAAAVDVDSVPADQDRVAVIDGFRAAQGGLQRISGVLDDPTLLTSSERATELQLLGNAWLDDREGWDAAIQAQRERIATWTDGVALVLGGPITLAGSSAPLVFTVRNDLPWPARVDLLASPGDARLVIESTTEVEIGAQQTSRVAIPVSALVGSGESSVDLQLRTPSGVEIGRSETVEVSVRAEWESVALVILIVLVSALLVFGVVRTVRRRKRMPVAP</sequence>
<reference evidence="3 4" key="1">
    <citation type="submission" date="2016-02" db="EMBL/GenBank/DDBJ databases">
        <authorList>
            <person name="Wen L."/>
            <person name="He K."/>
            <person name="Yang H."/>
        </authorList>
    </citation>
    <scope>NUCLEOTIDE SEQUENCE [LARGE SCALE GENOMIC DNA]</scope>
    <source>
        <strain evidence="3 4">CD11_3</strain>
    </source>
</reference>
<dbReference type="InterPro" id="IPR046112">
    <property type="entry name" value="DUF6049"/>
</dbReference>
<keyword evidence="1" id="KW-0472">Membrane</keyword>